<evidence type="ECO:0000256" key="4">
    <source>
        <dbReference type="ARBA" id="ARBA00023157"/>
    </source>
</evidence>
<keyword evidence="4" id="KW-1015">Disulfide bond</keyword>
<dbReference type="Proteomes" id="UP000593571">
    <property type="component" value="Unassembled WGS sequence"/>
</dbReference>
<dbReference type="EMBL" id="JACASE010000003">
    <property type="protein sequence ID" value="KAF6483679.1"/>
    <property type="molecule type" value="Genomic_DNA"/>
</dbReference>
<evidence type="ECO:0000256" key="2">
    <source>
        <dbReference type="ARBA" id="ARBA00005723"/>
    </source>
</evidence>
<accession>A0A7J8IHU4</accession>
<dbReference type="PANTHER" id="PTHR10583:SF1">
    <property type="entry name" value="CHROMOGRANIN-A"/>
    <property type="match status" value="1"/>
</dbReference>
<feature type="chain" id="PRO_5029702187" description="Chromogranin-A" evidence="10">
    <location>
        <begin position="19"/>
        <end position="297"/>
    </location>
</feature>
<evidence type="ECO:0000256" key="8">
    <source>
        <dbReference type="ARBA" id="ARBA00040787"/>
    </source>
</evidence>
<feature type="signal peptide" evidence="10">
    <location>
        <begin position="1"/>
        <end position="18"/>
    </location>
</feature>
<evidence type="ECO:0000256" key="1">
    <source>
        <dbReference type="ARBA" id="ARBA00004613"/>
    </source>
</evidence>
<evidence type="ECO:0000256" key="6">
    <source>
        <dbReference type="ARBA" id="ARBA00037544"/>
    </source>
</evidence>
<evidence type="ECO:0000256" key="5">
    <source>
        <dbReference type="ARBA" id="ARBA00023329"/>
    </source>
</evidence>
<keyword evidence="5" id="KW-0968">Cytoplasmic vesicle</keyword>
<evidence type="ECO:0000256" key="3">
    <source>
        <dbReference type="ARBA" id="ARBA00022525"/>
    </source>
</evidence>
<comment type="subcellular location">
    <subcellularLocation>
        <location evidence="7">Cytoplasmic vesicle</location>
        <location evidence="7">Secretory vesicle</location>
        <location evidence="7">Neuronal dense core vesicle</location>
    </subcellularLocation>
    <subcellularLocation>
        <location evidence="1">Secreted</location>
    </subcellularLocation>
</comment>
<dbReference type="InterPro" id="IPR018054">
    <property type="entry name" value="Chromogranin_CS"/>
</dbReference>
<dbReference type="InterPro" id="IPR001819">
    <property type="entry name" value="Chromogranin_AB"/>
</dbReference>
<dbReference type="GO" id="GO:0046676">
    <property type="term" value="P:negative regulation of insulin secretion"/>
    <property type="evidence" value="ECO:0007669"/>
    <property type="project" value="TreeGrafter"/>
</dbReference>
<gene>
    <name evidence="11" type="ORF">HJG63_002812</name>
</gene>
<evidence type="ECO:0000313" key="12">
    <source>
        <dbReference type="Proteomes" id="UP000593571"/>
    </source>
</evidence>
<dbReference type="GO" id="GO:0042583">
    <property type="term" value="C:chromaffin granule"/>
    <property type="evidence" value="ECO:0007669"/>
    <property type="project" value="TreeGrafter"/>
</dbReference>
<comment type="function">
    <text evidence="6">Strongly inhibits glucose induced insulin release from the pancreas.</text>
</comment>
<keyword evidence="10" id="KW-0732">Signal</keyword>
<feature type="compositionally biased region" description="Basic and acidic residues" evidence="9">
    <location>
        <begin position="254"/>
        <end position="271"/>
    </location>
</feature>
<evidence type="ECO:0000313" key="11">
    <source>
        <dbReference type="EMBL" id="KAF6483679.1"/>
    </source>
</evidence>
<dbReference type="PROSITE" id="PS00423">
    <property type="entry name" value="GRANINS_2"/>
    <property type="match status" value="1"/>
</dbReference>
<dbReference type="GO" id="GO:0005615">
    <property type="term" value="C:extracellular space"/>
    <property type="evidence" value="ECO:0007669"/>
    <property type="project" value="TreeGrafter"/>
</dbReference>
<sequence>MRSAAVLALLLCAGQVIALPVNTPMDKRDTEVMKCIVEVISDTLSKPSPMPVSKECFETLRGDERILSILRHQNLLKELQDLVLQGAKERAQQQKKTSSFEEELSEVLEKQNRQAELKGWSEALAADGARKTGAELPQPPKGKGKHTRPRQDNEETARAARGPFRDGKSRTLEQEAEEQLAKEWEGVKLAKELTAEKRLEREDEEEDPDRSMKLSFRAQTYDFGGPGVPLPQGWSPSSREDSAEAGLPLPVRSYPEEKKEEEGSATRRPEDQELESLSAIEAELEKVARQLQALRQG</sequence>
<keyword evidence="12" id="KW-1185">Reference proteome</keyword>
<dbReference type="PANTHER" id="PTHR10583">
    <property type="entry name" value="CHROMOGRANIN"/>
    <property type="match status" value="1"/>
</dbReference>
<name>A0A7J8IHU4_ROUAE</name>
<proteinExistence type="inferred from homology"/>
<evidence type="ECO:0000256" key="7">
    <source>
        <dbReference type="ARBA" id="ARBA00037849"/>
    </source>
</evidence>
<feature type="region of interest" description="Disordered" evidence="9">
    <location>
        <begin position="128"/>
        <end position="279"/>
    </location>
</feature>
<dbReference type="PROSITE" id="PS00422">
    <property type="entry name" value="GRANINS_1"/>
    <property type="match status" value="1"/>
</dbReference>
<dbReference type="GO" id="GO:0098992">
    <property type="term" value="C:neuronal dense core vesicle"/>
    <property type="evidence" value="ECO:0007669"/>
    <property type="project" value="UniProtKB-SubCell"/>
</dbReference>
<dbReference type="GO" id="GO:0033604">
    <property type="term" value="P:negative regulation of catecholamine secretion"/>
    <property type="evidence" value="ECO:0007669"/>
    <property type="project" value="TreeGrafter"/>
</dbReference>
<protein>
    <recommendedName>
        <fullName evidence="8">Chromogranin-A</fullName>
    </recommendedName>
</protein>
<comment type="similarity">
    <text evidence="2">Belongs to the chromogranin/secretogranin protein family.</text>
</comment>
<dbReference type="AlphaFoldDB" id="A0A7J8IHU4"/>
<reference evidence="11 12" key="1">
    <citation type="journal article" date="2020" name="Nature">
        <title>Six reference-quality genomes reveal evolution of bat adaptations.</title>
        <authorList>
            <person name="Jebb D."/>
            <person name="Huang Z."/>
            <person name="Pippel M."/>
            <person name="Hughes G.M."/>
            <person name="Lavrichenko K."/>
            <person name="Devanna P."/>
            <person name="Winkler S."/>
            <person name="Jermiin L.S."/>
            <person name="Skirmuntt E.C."/>
            <person name="Katzourakis A."/>
            <person name="Burkitt-Gray L."/>
            <person name="Ray D.A."/>
            <person name="Sullivan K.A.M."/>
            <person name="Roscito J.G."/>
            <person name="Kirilenko B.M."/>
            <person name="Davalos L.M."/>
            <person name="Corthals A.P."/>
            <person name="Power M.L."/>
            <person name="Jones G."/>
            <person name="Ransome R.D."/>
            <person name="Dechmann D.K.N."/>
            <person name="Locatelli A.G."/>
            <person name="Puechmaille S.J."/>
            <person name="Fedrigo O."/>
            <person name="Jarvis E.D."/>
            <person name="Hiller M."/>
            <person name="Vernes S.C."/>
            <person name="Myers E.W."/>
            <person name="Teeling E.C."/>
        </authorList>
    </citation>
    <scope>NUCLEOTIDE SEQUENCE [LARGE SCALE GENOMIC DNA]</scope>
    <source>
        <strain evidence="11">MRouAeg1</strain>
        <tissue evidence="11">Muscle</tissue>
    </source>
</reference>
<evidence type="ECO:0000256" key="9">
    <source>
        <dbReference type="SAM" id="MobiDB-lite"/>
    </source>
</evidence>
<dbReference type="InterPro" id="IPR001990">
    <property type="entry name" value="Granin"/>
</dbReference>
<dbReference type="Pfam" id="PF01271">
    <property type="entry name" value="Granin"/>
    <property type="match status" value="2"/>
</dbReference>
<dbReference type="GO" id="GO:0042742">
    <property type="term" value="P:defense response to bacterium"/>
    <property type="evidence" value="ECO:0007669"/>
    <property type="project" value="TreeGrafter"/>
</dbReference>
<comment type="caution">
    <text evidence="11">The sequence shown here is derived from an EMBL/GenBank/DDBJ whole genome shotgun (WGS) entry which is preliminary data.</text>
</comment>
<evidence type="ECO:0000256" key="10">
    <source>
        <dbReference type="SAM" id="SignalP"/>
    </source>
</evidence>
<organism evidence="11 12">
    <name type="scientific">Rousettus aegyptiacus</name>
    <name type="common">Egyptian fruit bat</name>
    <name type="synonym">Pteropus aegyptiacus</name>
    <dbReference type="NCBI Taxonomy" id="9407"/>
    <lineage>
        <taxon>Eukaryota</taxon>
        <taxon>Metazoa</taxon>
        <taxon>Chordata</taxon>
        <taxon>Craniata</taxon>
        <taxon>Vertebrata</taxon>
        <taxon>Euteleostomi</taxon>
        <taxon>Mammalia</taxon>
        <taxon>Eutheria</taxon>
        <taxon>Laurasiatheria</taxon>
        <taxon>Chiroptera</taxon>
        <taxon>Yinpterochiroptera</taxon>
        <taxon>Pteropodoidea</taxon>
        <taxon>Pteropodidae</taxon>
        <taxon>Rousettinae</taxon>
        <taxon>Rousettus</taxon>
    </lineage>
</organism>
<dbReference type="GO" id="GO:0086030">
    <property type="term" value="P:adenylate cyclase-activating adrenergic receptor signaling pathway involved in cardiac muscle relaxation"/>
    <property type="evidence" value="ECO:0007669"/>
    <property type="project" value="TreeGrafter"/>
</dbReference>
<feature type="compositionally biased region" description="Basic and acidic residues" evidence="9">
    <location>
        <begin position="149"/>
        <end position="201"/>
    </location>
</feature>
<keyword evidence="3" id="KW-0964">Secreted</keyword>
<dbReference type="PRINTS" id="PR00659">
    <property type="entry name" value="CHROMOGRANIN"/>
</dbReference>